<dbReference type="Proteomes" id="UP001149074">
    <property type="component" value="Unassembled WGS sequence"/>
</dbReference>
<reference evidence="2" key="2">
    <citation type="journal article" date="2023" name="IMA Fungus">
        <title>Comparative genomic study of the Penicillium genus elucidates a diverse pangenome and 15 lateral gene transfer events.</title>
        <authorList>
            <person name="Petersen C."/>
            <person name="Sorensen T."/>
            <person name="Nielsen M.R."/>
            <person name="Sondergaard T.E."/>
            <person name="Sorensen J.L."/>
            <person name="Fitzpatrick D.A."/>
            <person name="Frisvad J.C."/>
            <person name="Nielsen K.L."/>
        </authorList>
    </citation>
    <scope>NUCLEOTIDE SEQUENCE</scope>
    <source>
        <strain evidence="2">IBT 30761</strain>
    </source>
</reference>
<dbReference type="GeneID" id="81354867"/>
<feature type="region of interest" description="Disordered" evidence="1">
    <location>
        <begin position="209"/>
        <end position="230"/>
    </location>
</feature>
<evidence type="ECO:0000256" key="1">
    <source>
        <dbReference type="SAM" id="MobiDB-lite"/>
    </source>
</evidence>
<name>A0A9W9FMC9_9EURO</name>
<keyword evidence="3" id="KW-1185">Reference proteome</keyword>
<dbReference type="RefSeq" id="XP_056476245.1">
    <property type="nucleotide sequence ID" value="XM_056615888.1"/>
</dbReference>
<feature type="region of interest" description="Disordered" evidence="1">
    <location>
        <begin position="248"/>
        <end position="294"/>
    </location>
</feature>
<gene>
    <name evidence="2" type="ORF">N7532_003394</name>
</gene>
<dbReference type="OrthoDB" id="20105at2759"/>
<proteinExistence type="predicted"/>
<dbReference type="AlphaFoldDB" id="A0A9W9FMC9"/>
<accession>A0A9W9FMC9</accession>
<comment type="caution">
    <text evidence="2">The sequence shown here is derived from an EMBL/GenBank/DDBJ whole genome shotgun (WGS) entry which is preliminary data.</text>
</comment>
<feature type="region of interest" description="Disordered" evidence="1">
    <location>
        <begin position="309"/>
        <end position="509"/>
    </location>
</feature>
<evidence type="ECO:0000313" key="3">
    <source>
        <dbReference type="Proteomes" id="UP001149074"/>
    </source>
</evidence>
<evidence type="ECO:0000313" key="2">
    <source>
        <dbReference type="EMBL" id="KAJ5102865.1"/>
    </source>
</evidence>
<feature type="compositionally biased region" description="Basic and acidic residues" evidence="1">
    <location>
        <begin position="209"/>
        <end position="223"/>
    </location>
</feature>
<reference evidence="2" key="1">
    <citation type="submission" date="2022-11" db="EMBL/GenBank/DDBJ databases">
        <authorList>
            <person name="Petersen C."/>
        </authorList>
    </citation>
    <scope>NUCLEOTIDE SEQUENCE</scope>
    <source>
        <strain evidence="2">IBT 30761</strain>
    </source>
</reference>
<organism evidence="2 3">
    <name type="scientific">Penicillium argentinense</name>
    <dbReference type="NCBI Taxonomy" id="1131581"/>
    <lineage>
        <taxon>Eukaryota</taxon>
        <taxon>Fungi</taxon>
        <taxon>Dikarya</taxon>
        <taxon>Ascomycota</taxon>
        <taxon>Pezizomycotina</taxon>
        <taxon>Eurotiomycetes</taxon>
        <taxon>Eurotiomycetidae</taxon>
        <taxon>Eurotiales</taxon>
        <taxon>Aspergillaceae</taxon>
        <taxon>Penicillium</taxon>
    </lineage>
</organism>
<sequence length="509" mass="57525">MTTTAEAPSIEYEMSIKTARLEQEYEKALADSARLLDTERDRARRMENLLLRFECDALQSQLDHTRENLLGTRETERETRQQLDGAFQEIDRLDTHAQLSSNEIAKLKDELSTLNNTSTDYSSLLTEKFQLSKELSKLQIELDRHRNQVSSFQTMVAEKLELERQLNSLEVQLENEKNAHERTRAKNSLQAAEIVQLSGRIEDLQGELTREQRAKQQQERDSRQQSAEWDCQRSILEGRIETLKKQLRTSKDTLHETQHQRRSNVKSEDEVTESRSRTVPLQRPGPGADYQNGVTIATPGAVRVQDKIKRQSALPGDKSAFSITPFLNRTGAPRHSPTSSEADEQESRRAINDHSTAAERGKRMEDIMDERSSPEDPSCSTSAQAFLPRVVKGKPKARESKSASRPAKKIPLEEMDEPQEPPVEQGQAKLKKRKLGTQRERKLFEDDEEDGSLEIKNPGRKLGLGLGGGRSSVLASSQVPGTSGDRLPRNLGFGAPVGFSPLKRDRKRL</sequence>
<dbReference type="Gene3D" id="1.10.287.1490">
    <property type="match status" value="1"/>
</dbReference>
<feature type="compositionally biased region" description="Basic and acidic residues" evidence="1">
    <location>
        <begin position="345"/>
        <end position="374"/>
    </location>
</feature>
<feature type="compositionally biased region" description="Basic and acidic residues" evidence="1">
    <location>
        <begin position="248"/>
        <end position="276"/>
    </location>
</feature>
<protein>
    <submittedName>
        <fullName evidence="2">Uncharacterized protein</fullName>
    </submittedName>
</protein>
<dbReference type="EMBL" id="JAPQKI010000004">
    <property type="protein sequence ID" value="KAJ5102865.1"/>
    <property type="molecule type" value="Genomic_DNA"/>
</dbReference>